<dbReference type="Gene3D" id="3.90.1200.10">
    <property type="match status" value="1"/>
</dbReference>
<gene>
    <name evidence="2" type="primary">rsmG_10</name>
    <name evidence="3" type="synonym">rsmG_13</name>
    <name evidence="2" type="ORF">CM83_63567</name>
    <name evidence="3" type="ORF">CM83_63568</name>
</gene>
<name>A0A0A9YN16_LYGHE</name>
<dbReference type="EMBL" id="GBHO01009074">
    <property type="protein sequence ID" value="JAG34530.1"/>
    <property type="molecule type" value="Transcribed_RNA"/>
</dbReference>
<evidence type="ECO:0000313" key="4">
    <source>
        <dbReference type="EMBL" id="JAG52046.1"/>
    </source>
</evidence>
<evidence type="ECO:0000313" key="3">
    <source>
        <dbReference type="EMBL" id="JAG34530.1"/>
    </source>
</evidence>
<dbReference type="EMBL" id="GBRD01013780">
    <property type="protein sequence ID" value="JAG52046.1"/>
    <property type="molecule type" value="Transcribed_RNA"/>
</dbReference>
<reference evidence="2" key="1">
    <citation type="journal article" date="2014" name="PLoS ONE">
        <title>Transcriptome-Based Identification of ABC Transporters in the Western Tarnished Plant Bug Lygus hesperus.</title>
        <authorList>
            <person name="Hull J.J."/>
            <person name="Chaney K."/>
            <person name="Geib S.M."/>
            <person name="Fabrick J.A."/>
            <person name="Brent C.S."/>
            <person name="Walsh D."/>
            <person name="Lavine L.C."/>
        </authorList>
    </citation>
    <scope>NUCLEOTIDE SEQUENCE</scope>
</reference>
<organism evidence="2">
    <name type="scientific">Lygus hesperus</name>
    <name type="common">Western plant bug</name>
    <dbReference type="NCBI Taxonomy" id="30085"/>
    <lineage>
        <taxon>Eukaryota</taxon>
        <taxon>Metazoa</taxon>
        <taxon>Ecdysozoa</taxon>
        <taxon>Arthropoda</taxon>
        <taxon>Hexapoda</taxon>
        <taxon>Insecta</taxon>
        <taxon>Pterygota</taxon>
        <taxon>Neoptera</taxon>
        <taxon>Paraneoptera</taxon>
        <taxon>Hemiptera</taxon>
        <taxon>Heteroptera</taxon>
        <taxon>Panheteroptera</taxon>
        <taxon>Cimicomorpha</taxon>
        <taxon>Miridae</taxon>
        <taxon>Mirini</taxon>
        <taxon>Lygus</taxon>
    </lineage>
</organism>
<dbReference type="InterPro" id="IPR011009">
    <property type="entry name" value="Kinase-like_dom_sf"/>
</dbReference>
<proteinExistence type="predicted"/>
<reference evidence="2" key="2">
    <citation type="submission" date="2014-07" db="EMBL/GenBank/DDBJ databases">
        <authorList>
            <person name="Hull J."/>
        </authorList>
    </citation>
    <scope>NUCLEOTIDE SEQUENCE</scope>
</reference>
<dbReference type="PANTHER" id="PTHR11012">
    <property type="entry name" value="PROTEIN KINASE-LIKE DOMAIN-CONTAINING"/>
    <property type="match status" value="1"/>
</dbReference>
<dbReference type="PANTHER" id="PTHR11012:SF56">
    <property type="entry name" value="CHK KINASE-LIKE DOMAIN-CONTAINING PROTEIN-RELATED"/>
    <property type="match status" value="1"/>
</dbReference>
<dbReference type="Pfam" id="PF02958">
    <property type="entry name" value="EcKL"/>
    <property type="match status" value="1"/>
</dbReference>
<dbReference type="SMART" id="SM00587">
    <property type="entry name" value="CHK"/>
    <property type="match status" value="1"/>
</dbReference>
<sequence>MGETHGLDTQMLARLLKERFHDEKLVDVLSVEVKNAVPKGDNYASLVYRIKMKCLTAAGKKKMFSVIVKTELKAESTKEIFKSFPVFRVETRVYTTILPIMEELMEEFGDKRDTLWPKLLGYRPYNMIAFDDLSDKGYIGVERRNSLDFNHSKLVLRNLARLHAMSKVLLERGLITPDDKGKLGIALDDPVIHKWWNILFTVLPDAMKNHWGNEWKELAEKLRSQKNVIVQKVLVLANDFDQRFEVFNHGDPWMCNMLFQYMEYEDNFPISVKFIDYQMCHLNSFIWDIVYFLYTSAVPSVRRSRLEELFEAYQLSLEKNLNMFNYTGYKPTLDDVKSEWKRTQYAHMCYNMFQPLMTADTTTGAFDMEKVTTHQPHEVVEESVYTDGKALKSIGEDLKNMELIGLL</sequence>
<dbReference type="GO" id="GO:0032259">
    <property type="term" value="P:methylation"/>
    <property type="evidence" value="ECO:0007669"/>
    <property type="project" value="UniProtKB-KW"/>
</dbReference>
<dbReference type="InterPro" id="IPR004119">
    <property type="entry name" value="EcKL"/>
</dbReference>
<dbReference type="GO" id="GO:0008168">
    <property type="term" value="F:methyltransferase activity"/>
    <property type="evidence" value="ECO:0007669"/>
    <property type="project" value="UniProtKB-KW"/>
</dbReference>
<dbReference type="SUPFAM" id="SSF56112">
    <property type="entry name" value="Protein kinase-like (PK-like)"/>
    <property type="match status" value="1"/>
</dbReference>
<keyword evidence="2" id="KW-0808">Transferase</keyword>
<evidence type="ECO:0000313" key="2">
    <source>
        <dbReference type="EMBL" id="JAG34447.1"/>
    </source>
</evidence>
<keyword evidence="2" id="KW-0489">Methyltransferase</keyword>
<dbReference type="InterPro" id="IPR015897">
    <property type="entry name" value="CHK_kinase-like"/>
</dbReference>
<reference evidence="4" key="3">
    <citation type="submission" date="2014-09" db="EMBL/GenBank/DDBJ databases">
        <authorList>
            <person name="Magalhaes I.L.F."/>
            <person name="Oliveira U."/>
            <person name="Santos F.R."/>
            <person name="Vidigal T.H.D.A."/>
            <person name="Brescovit A.D."/>
            <person name="Santos A.J."/>
        </authorList>
    </citation>
    <scope>NUCLEOTIDE SEQUENCE</scope>
</reference>
<accession>A0A0A9YN16</accession>
<dbReference type="EMBL" id="GBHO01009157">
    <property type="protein sequence ID" value="JAG34447.1"/>
    <property type="molecule type" value="Transcribed_RNA"/>
</dbReference>
<evidence type="ECO:0000259" key="1">
    <source>
        <dbReference type="SMART" id="SM00587"/>
    </source>
</evidence>
<protein>
    <submittedName>
        <fullName evidence="2">Ribosomal RNA small subunit methyltransferase G</fullName>
    </submittedName>
</protein>
<feature type="domain" description="CHK kinase-like" evidence="1">
    <location>
        <begin position="128"/>
        <end position="323"/>
    </location>
</feature>
<dbReference type="AlphaFoldDB" id="A0A0A9YN16"/>